<dbReference type="RefSeq" id="WP_136862032.1">
    <property type="nucleotide sequence ID" value="NZ_SWCJ01000002.1"/>
</dbReference>
<comment type="similarity">
    <text evidence="1">Belongs to the MurCDEF family. MurE subfamily.</text>
</comment>
<dbReference type="NCBIfam" id="TIGR01085">
    <property type="entry name" value="murE"/>
    <property type="match status" value="1"/>
</dbReference>
<dbReference type="Gene3D" id="3.90.190.20">
    <property type="entry name" value="Mur ligase, C-terminal domain"/>
    <property type="match status" value="1"/>
</dbReference>
<dbReference type="GO" id="GO:0008360">
    <property type="term" value="P:regulation of cell shape"/>
    <property type="evidence" value="ECO:0007669"/>
    <property type="project" value="UniProtKB-KW"/>
</dbReference>
<evidence type="ECO:0000259" key="4">
    <source>
        <dbReference type="Pfam" id="PF08245"/>
    </source>
</evidence>
<dbReference type="GO" id="GO:0005737">
    <property type="term" value="C:cytoplasm"/>
    <property type="evidence" value="ECO:0007669"/>
    <property type="project" value="UniProtKB-SubCell"/>
</dbReference>
<evidence type="ECO:0000313" key="5">
    <source>
        <dbReference type="EMBL" id="TKB57386.1"/>
    </source>
</evidence>
<evidence type="ECO:0000256" key="1">
    <source>
        <dbReference type="ARBA" id="ARBA00005898"/>
    </source>
</evidence>
<reference evidence="5 6" key="1">
    <citation type="submission" date="2019-04" db="EMBL/GenBank/DDBJ databases">
        <authorList>
            <person name="Hwang J.C."/>
        </authorList>
    </citation>
    <scope>NUCLEOTIDE SEQUENCE [LARGE SCALE GENOMIC DNA]</scope>
    <source>
        <strain evidence="5 6">IMCC35002</strain>
    </source>
</reference>
<dbReference type="Gene3D" id="3.40.1190.10">
    <property type="entry name" value="Mur-like, catalytic domain"/>
    <property type="match status" value="1"/>
</dbReference>
<evidence type="ECO:0000259" key="3">
    <source>
        <dbReference type="Pfam" id="PF02875"/>
    </source>
</evidence>
<dbReference type="AlphaFoldDB" id="A0A4U1BS23"/>
<dbReference type="InterPro" id="IPR036615">
    <property type="entry name" value="Mur_ligase_C_dom_sf"/>
</dbReference>
<dbReference type="SUPFAM" id="SSF53244">
    <property type="entry name" value="MurD-like peptide ligases, peptide-binding domain"/>
    <property type="match status" value="1"/>
</dbReference>
<dbReference type="PANTHER" id="PTHR23135">
    <property type="entry name" value="MUR LIGASE FAMILY MEMBER"/>
    <property type="match status" value="1"/>
</dbReference>
<dbReference type="InterPro" id="IPR004101">
    <property type="entry name" value="Mur_ligase_C"/>
</dbReference>
<feature type="domain" description="Mur ligase central" evidence="4">
    <location>
        <begin position="95"/>
        <end position="296"/>
    </location>
</feature>
<protein>
    <submittedName>
        <fullName evidence="5">UDP-N-acetylmuramyl-tripeptide synthetase</fullName>
    </submittedName>
</protein>
<comment type="subcellular location">
    <subcellularLocation>
        <location evidence="2">Cytoplasm</location>
    </subcellularLocation>
</comment>
<evidence type="ECO:0000256" key="2">
    <source>
        <dbReference type="RuleBase" id="RU004135"/>
    </source>
</evidence>
<dbReference type="InterPro" id="IPR035911">
    <property type="entry name" value="MurE/MurF_N"/>
</dbReference>
<keyword evidence="2" id="KW-0573">Peptidoglycan synthesis</keyword>
<dbReference type="InterPro" id="IPR005761">
    <property type="entry name" value="UDP-N-AcMur-Glu-dNH2Pim_ligase"/>
</dbReference>
<comment type="caution">
    <text evidence="5">The sequence shown here is derived from an EMBL/GenBank/DDBJ whole genome shotgun (WGS) entry which is preliminary data.</text>
</comment>
<organism evidence="5 6">
    <name type="scientific">Ferrimonas aestuarii</name>
    <dbReference type="NCBI Taxonomy" id="2569539"/>
    <lineage>
        <taxon>Bacteria</taxon>
        <taxon>Pseudomonadati</taxon>
        <taxon>Pseudomonadota</taxon>
        <taxon>Gammaproteobacteria</taxon>
        <taxon>Alteromonadales</taxon>
        <taxon>Ferrimonadaceae</taxon>
        <taxon>Ferrimonas</taxon>
    </lineage>
</organism>
<name>A0A4U1BS23_9GAMM</name>
<dbReference type="Proteomes" id="UP000305675">
    <property type="component" value="Unassembled WGS sequence"/>
</dbReference>
<proteinExistence type="inferred from homology"/>
<dbReference type="GO" id="GO:0016881">
    <property type="term" value="F:acid-amino acid ligase activity"/>
    <property type="evidence" value="ECO:0007669"/>
    <property type="project" value="InterPro"/>
</dbReference>
<evidence type="ECO:0000313" key="6">
    <source>
        <dbReference type="Proteomes" id="UP000305675"/>
    </source>
</evidence>
<dbReference type="InterPro" id="IPR013221">
    <property type="entry name" value="Mur_ligase_cen"/>
</dbReference>
<dbReference type="GO" id="GO:0071555">
    <property type="term" value="P:cell wall organization"/>
    <property type="evidence" value="ECO:0007669"/>
    <property type="project" value="UniProtKB-KW"/>
</dbReference>
<dbReference type="PANTHER" id="PTHR23135:SF4">
    <property type="entry name" value="UDP-N-ACETYLMURAMOYL-L-ALANYL-D-GLUTAMATE--2,6-DIAMINOPIMELATE LIGASE MURE HOMOLOG, CHLOROPLASTIC"/>
    <property type="match status" value="1"/>
</dbReference>
<keyword evidence="2" id="KW-0133">Cell shape</keyword>
<dbReference type="GO" id="GO:0005524">
    <property type="term" value="F:ATP binding"/>
    <property type="evidence" value="ECO:0007669"/>
    <property type="project" value="InterPro"/>
</dbReference>
<dbReference type="EMBL" id="SWCJ01000002">
    <property type="protein sequence ID" value="TKB57386.1"/>
    <property type="molecule type" value="Genomic_DNA"/>
</dbReference>
<dbReference type="UniPathway" id="UPA00219"/>
<sequence>MHDLLLRLHALSPKQFQLDSRQVTEGDVFVCRQGTLQDSHEFADCAVKQGAIGIIANRPLPVPVPCLITPNFTTSVAIIDQYLEHPGDALRQIGITGTNGKTTVAFGLHHLLNDNNTSSYSGTLGTLTQGDWTQQLNTTPDSLTLLNRFKRYQDLGLTHHVMEVSSHALAQDRVDSIRYDLALFTNITEDHLDYHLSVDAYQQAKLRLIEKLKPSGKVIYNLDDDSHIVINARCRARFDTFSYSRQNPKADLFGEVINLSAQGSEVVFHYQGQQQHCTLNLPFLHNVDNALAMASAALMEGIPLVEVANKLQTLPRVPGRSECYQHQGKAIIVDYAHNQASVASLLRQCQQIKNGKLHTIIGVTGDRLADAAGIGSTVRELSDEVTFTTDNPLGVPVNRIFAELDPDALCHKQADRELAIQRAIKKMKSGDLLVICGKGEEQHQYLSSDKSMPTPYRGDIAIVKSCLSELA</sequence>
<keyword evidence="6" id="KW-1185">Reference proteome</keyword>
<dbReference type="GO" id="GO:0009252">
    <property type="term" value="P:peptidoglycan biosynthetic process"/>
    <property type="evidence" value="ECO:0007669"/>
    <property type="project" value="UniProtKB-UniPathway"/>
</dbReference>
<dbReference type="Pfam" id="PF02875">
    <property type="entry name" value="Mur_ligase_C"/>
    <property type="match status" value="1"/>
</dbReference>
<dbReference type="Pfam" id="PF08245">
    <property type="entry name" value="Mur_ligase_M"/>
    <property type="match status" value="1"/>
</dbReference>
<dbReference type="SUPFAM" id="SSF63418">
    <property type="entry name" value="MurE/MurF N-terminal domain"/>
    <property type="match status" value="1"/>
</dbReference>
<comment type="pathway">
    <text evidence="2">Cell wall biogenesis; peptidoglycan biosynthesis.</text>
</comment>
<keyword evidence="2" id="KW-0131">Cell cycle</keyword>
<dbReference type="InterPro" id="IPR036565">
    <property type="entry name" value="Mur-like_cat_sf"/>
</dbReference>
<feature type="domain" description="Mur ligase C-terminal" evidence="3">
    <location>
        <begin position="319"/>
        <end position="439"/>
    </location>
</feature>
<dbReference type="GO" id="GO:0051301">
    <property type="term" value="P:cell division"/>
    <property type="evidence" value="ECO:0007669"/>
    <property type="project" value="UniProtKB-KW"/>
</dbReference>
<keyword evidence="2" id="KW-0132">Cell division</keyword>
<dbReference type="Gene3D" id="3.40.1390.10">
    <property type="entry name" value="MurE/MurF, N-terminal domain"/>
    <property type="match status" value="1"/>
</dbReference>
<gene>
    <name evidence="5" type="primary">murE</name>
    <name evidence="5" type="ORF">FCL42_03655</name>
</gene>
<dbReference type="SUPFAM" id="SSF53623">
    <property type="entry name" value="MurD-like peptide ligases, catalytic domain"/>
    <property type="match status" value="1"/>
</dbReference>
<accession>A0A4U1BS23</accession>
<dbReference type="OrthoDB" id="5898051at2"/>
<keyword evidence="2" id="KW-0961">Cell wall biogenesis/degradation</keyword>